<evidence type="ECO:0000313" key="2">
    <source>
        <dbReference type="Proteomes" id="UP000825729"/>
    </source>
</evidence>
<dbReference type="AlphaFoldDB" id="A0AAV7DZS9"/>
<sequence>MSWATRDARRVYVAGSPINANIERTFSLTPFQSMLQSATRHARHVYLAGFPINANIEKFVEFAFMEMRTVEEVTNAMALDGILLMVLN</sequence>
<reference evidence="1 2" key="1">
    <citation type="submission" date="2021-07" db="EMBL/GenBank/DDBJ databases">
        <title>The Aristolochia fimbriata genome: insights into angiosperm evolution, floral development and chemical biosynthesis.</title>
        <authorList>
            <person name="Jiao Y."/>
        </authorList>
    </citation>
    <scope>NUCLEOTIDE SEQUENCE [LARGE SCALE GENOMIC DNA]</scope>
    <source>
        <strain evidence="1">IBCAS-2021</strain>
        <tissue evidence="1">Leaf</tissue>
    </source>
</reference>
<dbReference type="InterPro" id="IPR012677">
    <property type="entry name" value="Nucleotide-bd_a/b_plait_sf"/>
</dbReference>
<accession>A0AAV7DZS9</accession>
<dbReference type="Proteomes" id="UP000825729">
    <property type="component" value="Unassembled WGS sequence"/>
</dbReference>
<keyword evidence="2" id="KW-1185">Reference proteome</keyword>
<dbReference type="EMBL" id="JAINDJ010000007">
    <property type="protein sequence ID" value="KAG9441794.1"/>
    <property type="molecule type" value="Genomic_DNA"/>
</dbReference>
<dbReference type="Gene3D" id="3.30.70.330">
    <property type="match status" value="1"/>
</dbReference>
<comment type="caution">
    <text evidence="1">The sequence shown here is derived from an EMBL/GenBank/DDBJ whole genome shotgun (WGS) entry which is preliminary data.</text>
</comment>
<proteinExistence type="predicted"/>
<evidence type="ECO:0008006" key="3">
    <source>
        <dbReference type="Google" id="ProtNLM"/>
    </source>
</evidence>
<protein>
    <recommendedName>
        <fullName evidence="3">RRM domain-containing protein</fullName>
    </recommendedName>
</protein>
<evidence type="ECO:0000313" key="1">
    <source>
        <dbReference type="EMBL" id="KAG9441794.1"/>
    </source>
</evidence>
<name>A0AAV7DZS9_ARIFI</name>
<gene>
    <name evidence="1" type="ORF">H6P81_017648</name>
</gene>
<organism evidence="1 2">
    <name type="scientific">Aristolochia fimbriata</name>
    <name type="common">White veined hardy Dutchman's pipe vine</name>
    <dbReference type="NCBI Taxonomy" id="158543"/>
    <lineage>
        <taxon>Eukaryota</taxon>
        <taxon>Viridiplantae</taxon>
        <taxon>Streptophyta</taxon>
        <taxon>Embryophyta</taxon>
        <taxon>Tracheophyta</taxon>
        <taxon>Spermatophyta</taxon>
        <taxon>Magnoliopsida</taxon>
        <taxon>Magnoliidae</taxon>
        <taxon>Piperales</taxon>
        <taxon>Aristolochiaceae</taxon>
        <taxon>Aristolochia</taxon>
    </lineage>
</organism>